<comment type="caution">
    <text evidence="1">The sequence shown here is derived from an EMBL/GenBank/DDBJ whole genome shotgun (WGS) entry which is preliminary data.</text>
</comment>
<dbReference type="RefSeq" id="WP_168105602.1">
    <property type="nucleotide sequence ID" value="NZ_VTOX01000001.1"/>
</dbReference>
<reference evidence="1 2" key="1">
    <citation type="journal article" date="2020" name="Nature">
        <title>Bacterial chemolithoautotrophy via manganese oxidation.</title>
        <authorList>
            <person name="Yu H."/>
            <person name="Leadbetter J.R."/>
        </authorList>
    </citation>
    <scope>NUCLEOTIDE SEQUENCE [LARGE SCALE GENOMIC DNA]</scope>
    <source>
        <strain evidence="1 2">RBP-1</strain>
    </source>
</reference>
<evidence type="ECO:0000313" key="1">
    <source>
        <dbReference type="EMBL" id="NKE64520.1"/>
    </source>
</evidence>
<dbReference type="AlphaFoldDB" id="A0A7X6DC79"/>
<accession>A0A7X6DC79</accession>
<name>A0A7X6DC79_9BURK</name>
<proteinExistence type="predicted"/>
<sequence length="230" mass="25373">MTPAKKPAGAKALGRRALPLRKPAFLGDAGGWEDPEFLPASLRLQLLPVILERQRHTPQEADDFLAACGRIAQVVMEGRRRLTFAHEREQVEAVVVAAGDLLKAMQRLGGDAVEGIEAHTIHPTGLLSRTWDWVEVLEAATRDAVESIPADTRSKPDALTAAELTRLVVQAYWRRFGTLPPISQDGWFVAFMQRLGAHFGLQTGARPVRDAIDRARASANALRSRTDFRE</sequence>
<dbReference type="EMBL" id="VTOX01000001">
    <property type="protein sequence ID" value="NKE64520.1"/>
    <property type="molecule type" value="Genomic_DNA"/>
</dbReference>
<evidence type="ECO:0000313" key="2">
    <source>
        <dbReference type="Proteomes" id="UP000521868"/>
    </source>
</evidence>
<protein>
    <submittedName>
        <fullName evidence="1">Uncharacterized protein</fullName>
    </submittedName>
</protein>
<keyword evidence="2" id="KW-1185">Reference proteome</keyword>
<organism evidence="1 2">
    <name type="scientific">Ramlibacter lithotrophicus</name>
    <dbReference type="NCBI Taxonomy" id="2606681"/>
    <lineage>
        <taxon>Bacteria</taxon>
        <taxon>Pseudomonadati</taxon>
        <taxon>Pseudomonadota</taxon>
        <taxon>Betaproteobacteria</taxon>
        <taxon>Burkholderiales</taxon>
        <taxon>Comamonadaceae</taxon>
        <taxon>Ramlibacter</taxon>
    </lineage>
</organism>
<gene>
    <name evidence="1" type="ORF">RAMLITH_01695</name>
</gene>
<dbReference type="Proteomes" id="UP000521868">
    <property type="component" value="Unassembled WGS sequence"/>
</dbReference>